<dbReference type="Proteomes" id="UP000799750">
    <property type="component" value="Unassembled WGS sequence"/>
</dbReference>
<gene>
    <name evidence="12" type="ORF">BU16DRAFT_528081</name>
</gene>
<dbReference type="Gene3D" id="3.40.50.2300">
    <property type="match status" value="2"/>
</dbReference>
<evidence type="ECO:0000256" key="9">
    <source>
        <dbReference type="ARBA" id="ARBA00048336"/>
    </source>
</evidence>
<keyword evidence="5 10" id="KW-0378">Hydrolase</keyword>
<comment type="catalytic activity">
    <reaction evidence="9 10">
        <text>O-phospho-L-threonyl-[protein] + H2O = L-threonyl-[protein] + phosphate</text>
        <dbReference type="Rhea" id="RHEA:47004"/>
        <dbReference type="Rhea" id="RHEA-COMP:11060"/>
        <dbReference type="Rhea" id="RHEA-COMP:11605"/>
        <dbReference type="ChEBI" id="CHEBI:15377"/>
        <dbReference type="ChEBI" id="CHEBI:30013"/>
        <dbReference type="ChEBI" id="CHEBI:43474"/>
        <dbReference type="ChEBI" id="CHEBI:61977"/>
        <dbReference type="EC" id="3.1.3.16"/>
    </reaction>
</comment>
<comment type="subunit">
    <text evidence="3 10">Component of the cleavage and polyadenylation factor (CPF) complex.</text>
</comment>
<comment type="function">
    <text evidence="10">Component of the cleavage and polyadenylation factor (CPF) complex, which plays a key role in polyadenylation-dependent pre-mRNA 3'-end formation and cooperates with cleavage factors including the CFIA complex and NAB4/CFIB. SSU72 is required for 3'-end formation of snoRNAs.</text>
</comment>
<evidence type="ECO:0000256" key="11">
    <source>
        <dbReference type="SAM" id="MobiDB-lite"/>
    </source>
</evidence>
<evidence type="ECO:0000256" key="8">
    <source>
        <dbReference type="ARBA" id="ARBA00047761"/>
    </source>
</evidence>
<comment type="catalytic activity">
    <reaction evidence="8 10">
        <text>O-phospho-L-seryl-[protein] + H2O = L-seryl-[protein] + phosphate</text>
        <dbReference type="Rhea" id="RHEA:20629"/>
        <dbReference type="Rhea" id="RHEA-COMP:9863"/>
        <dbReference type="Rhea" id="RHEA-COMP:11604"/>
        <dbReference type="ChEBI" id="CHEBI:15377"/>
        <dbReference type="ChEBI" id="CHEBI:29999"/>
        <dbReference type="ChEBI" id="CHEBI:43474"/>
        <dbReference type="ChEBI" id="CHEBI:83421"/>
        <dbReference type="EC" id="3.1.3.16"/>
    </reaction>
</comment>
<keyword evidence="7 10" id="KW-0539">Nucleus</keyword>
<dbReference type="Pfam" id="PF04722">
    <property type="entry name" value="Ssu72"/>
    <property type="match status" value="1"/>
</dbReference>
<evidence type="ECO:0000256" key="2">
    <source>
        <dbReference type="ARBA" id="ARBA00008978"/>
    </source>
</evidence>
<protein>
    <recommendedName>
        <fullName evidence="10">RNA polymerase II subunit A C-terminal domain phosphatase SSU72</fullName>
        <shortName evidence="10">CTD phosphatase SSU72</shortName>
        <ecNumber evidence="10">3.1.3.16</ecNumber>
    </recommendedName>
</protein>
<reference evidence="12" key="1">
    <citation type="journal article" date="2020" name="Stud. Mycol.">
        <title>101 Dothideomycetes genomes: a test case for predicting lifestyles and emergence of pathogens.</title>
        <authorList>
            <person name="Haridas S."/>
            <person name="Albert R."/>
            <person name="Binder M."/>
            <person name="Bloem J."/>
            <person name="Labutti K."/>
            <person name="Salamov A."/>
            <person name="Andreopoulos B."/>
            <person name="Baker S."/>
            <person name="Barry K."/>
            <person name="Bills G."/>
            <person name="Bluhm B."/>
            <person name="Cannon C."/>
            <person name="Castanera R."/>
            <person name="Culley D."/>
            <person name="Daum C."/>
            <person name="Ezra D."/>
            <person name="Gonzalez J."/>
            <person name="Henrissat B."/>
            <person name="Kuo A."/>
            <person name="Liang C."/>
            <person name="Lipzen A."/>
            <person name="Lutzoni F."/>
            <person name="Magnuson J."/>
            <person name="Mondo S."/>
            <person name="Nolan M."/>
            <person name="Ohm R."/>
            <person name="Pangilinan J."/>
            <person name="Park H.-J."/>
            <person name="Ramirez L."/>
            <person name="Alfaro M."/>
            <person name="Sun H."/>
            <person name="Tritt A."/>
            <person name="Yoshinaga Y."/>
            <person name="Zwiers L.-H."/>
            <person name="Turgeon B."/>
            <person name="Goodwin S."/>
            <person name="Spatafora J."/>
            <person name="Crous P."/>
            <person name="Grigoriev I."/>
        </authorList>
    </citation>
    <scope>NUCLEOTIDE SEQUENCE</scope>
    <source>
        <strain evidence="12">CBS 269.34</strain>
    </source>
</reference>
<organism evidence="12 13">
    <name type="scientific">Lophium mytilinum</name>
    <dbReference type="NCBI Taxonomy" id="390894"/>
    <lineage>
        <taxon>Eukaryota</taxon>
        <taxon>Fungi</taxon>
        <taxon>Dikarya</taxon>
        <taxon>Ascomycota</taxon>
        <taxon>Pezizomycotina</taxon>
        <taxon>Dothideomycetes</taxon>
        <taxon>Pleosporomycetidae</taxon>
        <taxon>Mytilinidiales</taxon>
        <taxon>Mytilinidiaceae</taxon>
        <taxon>Lophium</taxon>
    </lineage>
</organism>
<feature type="region of interest" description="Disordered" evidence="11">
    <location>
        <begin position="1"/>
        <end position="40"/>
    </location>
</feature>
<dbReference type="AlphaFoldDB" id="A0A6A6QND2"/>
<dbReference type="GO" id="GO:0006397">
    <property type="term" value="P:mRNA processing"/>
    <property type="evidence" value="ECO:0007669"/>
    <property type="project" value="UniProtKB-KW"/>
</dbReference>
<keyword evidence="13" id="KW-1185">Reference proteome</keyword>
<dbReference type="OrthoDB" id="57957at2759"/>
<proteinExistence type="inferred from homology"/>
<evidence type="ECO:0000256" key="6">
    <source>
        <dbReference type="ARBA" id="ARBA00022912"/>
    </source>
</evidence>
<evidence type="ECO:0000256" key="4">
    <source>
        <dbReference type="ARBA" id="ARBA00022664"/>
    </source>
</evidence>
<dbReference type="GO" id="GO:0005634">
    <property type="term" value="C:nucleus"/>
    <property type="evidence" value="ECO:0007669"/>
    <property type="project" value="UniProtKB-SubCell"/>
</dbReference>
<keyword evidence="6 10" id="KW-0904">Protein phosphatase</keyword>
<dbReference type="InterPro" id="IPR006811">
    <property type="entry name" value="RNA_pol_II_suA"/>
</dbReference>
<sequence length="278" mass="30417">MSVDPRRRVAPPPPPSPIEAHPDSTKMALAGSNNTKPSTGAVADEGFKLRFCTVCASNQNRSMEAHLRLASANLPTISFGTGSLVRLPGPTIKEPNVYAFNGITYNAIHNELQAQNPQLYAANGLLPMLARNLTIKSYPERFQDWVPGKARLDHNGDQGFHGTEGGVVDVIITCEERCFDAVLEDLHNKGGLLNRPVHVINIDIKDNHEEASVGGGAILDLALRLNEGAAKEREVYGAAGWDSSGKSREGFDEKVPEIVGEWQERWPNYPALWTLAWF</sequence>
<evidence type="ECO:0000256" key="10">
    <source>
        <dbReference type="RuleBase" id="RU369031"/>
    </source>
</evidence>
<name>A0A6A6QND2_9PEZI</name>
<comment type="function">
    <text evidence="10">Processively dephosphorylates Ser-5 of the heptad repeats YSPTSPS in the C-terminal domain of the largest RNA polymerase II subunit (RPB1).</text>
</comment>
<dbReference type="GO" id="GO:0004722">
    <property type="term" value="F:protein serine/threonine phosphatase activity"/>
    <property type="evidence" value="ECO:0007669"/>
    <property type="project" value="UniProtKB-UniRule"/>
</dbReference>
<dbReference type="PANTHER" id="PTHR20383">
    <property type="entry name" value="RNA POLYMERASE II SUBUNIT A C-TERMINAL DOMAIN PHOSPHATASE"/>
    <property type="match status" value="1"/>
</dbReference>
<evidence type="ECO:0000256" key="5">
    <source>
        <dbReference type="ARBA" id="ARBA00022801"/>
    </source>
</evidence>
<evidence type="ECO:0000313" key="13">
    <source>
        <dbReference type="Proteomes" id="UP000799750"/>
    </source>
</evidence>
<dbReference type="FunFam" id="3.40.50.2300:FF:000189">
    <property type="entry name" value="SSU72p Phosphatase and transcription/RNA-processing factor"/>
    <property type="match status" value="1"/>
</dbReference>
<evidence type="ECO:0000313" key="12">
    <source>
        <dbReference type="EMBL" id="KAF2493885.1"/>
    </source>
</evidence>
<evidence type="ECO:0000256" key="7">
    <source>
        <dbReference type="ARBA" id="ARBA00023242"/>
    </source>
</evidence>
<evidence type="ECO:0000256" key="1">
    <source>
        <dbReference type="ARBA" id="ARBA00004123"/>
    </source>
</evidence>
<keyword evidence="4 10" id="KW-0507">mRNA processing</keyword>
<comment type="similarity">
    <text evidence="2 10">Belongs to the SSU72 phosphatase family.</text>
</comment>
<dbReference type="EMBL" id="MU004191">
    <property type="protein sequence ID" value="KAF2493885.1"/>
    <property type="molecule type" value="Genomic_DNA"/>
</dbReference>
<evidence type="ECO:0000256" key="3">
    <source>
        <dbReference type="ARBA" id="ARBA00011527"/>
    </source>
</evidence>
<accession>A0A6A6QND2</accession>
<comment type="subcellular location">
    <subcellularLocation>
        <location evidence="1 10">Nucleus</location>
    </subcellularLocation>
</comment>
<dbReference type="EC" id="3.1.3.16" evidence="10"/>